<name>A0ABQ7JSG0_9FUNG</name>
<gene>
    <name evidence="1" type="ORF">BGZ96_011300</name>
</gene>
<reference evidence="1 2" key="1">
    <citation type="journal article" date="2020" name="Fungal Divers.">
        <title>Resolving the Mortierellaceae phylogeny through synthesis of multi-gene phylogenetics and phylogenomics.</title>
        <authorList>
            <person name="Vandepol N."/>
            <person name="Liber J."/>
            <person name="Desiro A."/>
            <person name="Na H."/>
            <person name="Kennedy M."/>
            <person name="Barry K."/>
            <person name="Grigoriev I.V."/>
            <person name="Miller A.N."/>
            <person name="O'Donnell K."/>
            <person name="Stajich J.E."/>
            <person name="Bonito G."/>
        </authorList>
    </citation>
    <scope>NUCLEOTIDE SEQUENCE [LARGE SCALE GENOMIC DNA]</scope>
    <source>
        <strain evidence="1 2">AD045</strain>
    </source>
</reference>
<protein>
    <submittedName>
        <fullName evidence="1">Uncharacterized protein</fullName>
    </submittedName>
</protein>
<dbReference type="Proteomes" id="UP001194696">
    <property type="component" value="Unassembled WGS sequence"/>
</dbReference>
<sequence>EYGGGPALRWPAHADESFVFEQRFNDGRRRVLRIETNVREHEGMDTMVAYEQWFDN</sequence>
<feature type="non-terminal residue" evidence="1">
    <location>
        <position position="1"/>
    </location>
</feature>
<organism evidence="1 2">
    <name type="scientific">Linnemannia gamsii</name>
    <dbReference type="NCBI Taxonomy" id="64522"/>
    <lineage>
        <taxon>Eukaryota</taxon>
        <taxon>Fungi</taxon>
        <taxon>Fungi incertae sedis</taxon>
        <taxon>Mucoromycota</taxon>
        <taxon>Mortierellomycotina</taxon>
        <taxon>Mortierellomycetes</taxon>
        <taxon>Mortierellales</taxon>
        <taxon>Mortierellaceae</taxon>
        <taxon>Linnemannia</taxon>
    </lineage>
</organism>
<evidence type="ECO:0000313" key="2">
    <source>
        <dbReference type="Proteomes" id="UP001194696"/>
    </source>
</evidence>
<dbReference type="EMBL" id="JAAAIM010000787">
    <property type="protein sequence ID" value="KAG0284307.1"/>
    <property type="molecule type" value="Genomic_DNA"/>
</dbReference>
<evidence type="ECO:0000313" key="1">
    <source>
        <dbReference type="EMBL" id="KAG0284307.1"/>
    </source>
</evidence>
<accession>A0ABQ7JSG0</accession>
<proteinExistence type="predicted"/>
<comment type="caution">
    <text evidence="1">The sequence shown here is derived from an EMBL/GenBank/DDBJ whole genome shotgun (WGS) entry which is preliminary data.</text>
</comment>
<keyword evidence="2" id="KW-1185">Reference proteome</keyword>